<keyword evidence="1" id="KW-1133">Transmembrane helix</keyword>
<comment type="caution">
    <text evidence="2">The sequence shown here is derived from an EMBL/GenBank/DDBJ whole genome shotgun (WGS) entry which is preliminary data.</text>
</comment>
<reference evidence="2" key="1">
    <citation type="submission" date="2021-02" db="EMBL/GenBank/DDBJ databases">
        <authorList>
            <person name="Nowell W R."/>
        </authorList>
    </citation>
    <scope>NUCLEOTIDE SEQUENCE</scope>
</reference>
<feature type="transmembrane region" description="Helical" evidence="1">
    <location>
        <begin position="37"/>
        <end position="57"/>
    </location>
</feature>
<protein>
    <submittedName>
        <fullName evidence="2">Uncharacterized protein</fullName>
    </submittedName>
</protein>
<evidence type="ECO:0000313" key="2">
    <source>
        <dbReference type="EMBL" id="CAF0864199.1"/>
    </source>
</evidence>
<keyword evidence="1" id="KW-0472">Membrane</keyword>
<name>A0A813X301_9BILA</name>
<evidence type="ECO:0000313" key="3">
    <source>
        <dbReference type="Proteomes" id="UP000663845"/>
    </source>
</evidence>
<evidence type="ECO:0000256" key="1">
    <source>
        <dbReference type="SAM" id="Phobius"/>
    </source>
</evidence>
<accession>A0A813X301</accession>
<dbReference type="AlphaFoldDB" id="A0A813X301"/>
<dbReference type="Proteomes" id="UP000663845">
    <property type="component" value="Unassembled WGS sequence"/>
</dbReference>
<feature type="transmembrane region" description="Helical" evidence="1">
    <location>
        <begin position="94"/>
        <end position="116"/>
    </location>
</feature>
<gene>
    <name evidence="2" type="ORF">JYZ213_LOCUS8596</name>
</gene>
<sequence length="197" mass="21553">MMNNDTMLTTNNISDNITFNDNVSSSSDFFAGGSTTGIAMLSIISVTTVLAIAYSILIVIKPTFRKNKLNWFTVNVCLASACYDFFAGGSTTGIAMLSIISVTTVLAIAYSILIVIRPAFRKNKLNWFTVNVCLASAWFSITMIVISIPELFNVSSYLSCRIQVPSSVLQGVIALISTNQPVRTFLIESVTKRRHQV</sequence>
<keyword evidence="1" id="KW-0812">Transmembrane</keyword>
<dbReference type="EMBL" id="CAJNOG010000059">
    <property type="protein sequence ID" value="CAF0864199.1"/>
    <property type="molecule type" value="Genomic_DNA"/>
</dbReference>
<proteinExistence type="predicted"/>
<feature type="transmembrane region" description="Helical" evidence="1">
    <location>
        <begin position="69"/>
        <end position="88"/>
    </location>
</feature>
<feature type="transmembrane region" description="Helical" evidence="1">
    <location>
        <begin position="128"/>
        <end position="148"/>
    </location>
</feature>
<organism evidence="2 3">
    <name type="scientific">Adineta steineri</name>
    <dbReference type="NCBI Taxonomy" id="433720"/>
    <lineage>
        <taxon>Eukaryota</taxon>
        <taxon>Metazoa</taxon>
        <taxon>Spiralia</taxon>
        <taxon>Gnathifera</taxon>
        <taxon>Rotifera</taxon>
        <taxon>Eurotatoria</taxon>
        <taxon>Bdelloidea</taxon>
        <taxon>Adinetida</taxon>
        <taxon>Adinetidae</taxon>
        <taxon>Adineta</taxon>
    </lineage>
</organism>